<reference evidence="2" key="1">
    <citation type="submission" date="2021-03" db="EMBL/GenBank/DDBJ databases">
        <authorList>
            <person name="Tagirdzhanova G."/>
        </authorList>
    </citation>
    <scope>NUCLEOTIDE SEQUENCE</scope>
</reference>
<evidence type="ECO:0000313" key="2">
    <source>
        <dbReference type="EMBL" id="CAF9929975.1"/>
    </source>
</evidence>
<feature type="signal peptide" evidence="1">
    <location>
        <begin position="1"/>
        <end position="20"/>
    </location>
</feature>
<name>A0A8H3IVN2_9LECA</name>
<sequence length="380" mass="41891">MRFIPSLGLVPLLNWIPVLAQPPDPTRSADEPNTPPTLAISAPSCFGSRSVHDLHLARINYEDCIPILNEILLDPDVKRRKEYTGGTPYLSRALRTCAITLATQISGGKDMFWGYQIAIAAAVTVKNCVEDSLDRYGGIAWTTSRKIFYAQVMDSNHENVALHEDILPNAKSSEPFTSASFPDPLVSFTTNSTSNLLYPLPDRTASPPACQTAQYVFSDSMLPLLNQILSLETYLGSFHSLDEFQGSSYFLKQARLTPKSSSRPPHQTLLPLNIQDCYHLFYILLNNPRIEHITILRGVSPLDFAAYGTCVVQIVGHSPQSADAFKFVEVLLGAVAVVQECLVQRALLLGGLAGVGSRRQYYVRVYNPWEEGMGGVVLSE</sequence>
<keyword evidence="1" id="KW-0732">Signal</keyword>
<accession>A0A8H3IVN2</accession>
<feature type="chain" id="PRO_5034244177" evidence="1">
    <location>
        <begin position="21"/>
        <end position="380"/>
    </location>
</feature>
<comment type="caution">
    <text evidence="2">The sequence shown here is derived from an EMBL/GenBank/DDBJ whole genome shotgun (WGS) entry which is preliminary data.</text>
</comment>
<dbReference type="Proteomes" id="UP000664203">
    <property type="component" value="Unassembled WGS sequence"/>
</dbReference>
<evidence type="ECO:0000313" key="3">
    <source>
        <dbReference type="Proteomes" id="UP000664203"/>
    </source>
</evidence>
<organism evidence="2 3">
    <name type="scientific">Alectoria fallacina</name>
    <dbReference type="NCBI Taxonomy" id="1903189"/>
    <lineage>
        <taxon>Eukaryota</taxon>
        <taxon>Fungi</taxon>
        <taxon>Dikarya</taxon>
        <taxon>Ascomycota</taxon>
        <taxon>Pezizomycotina</taxon>
        <taxon>Lecanoromycetes</taxon>
        <taxon>OSLEUM clade</taxon>
        <taxon>Lecanoromycetidae</taxon>
        <taxon>Lecanorales</taxon>
        <taxon>Lecanorineae</taxon>
        <taxon>Parmeliaceae</taxon>
        <taxon>Alectoria</taxon>
    </lineage>
</organism>
<dbReference type="EMBL" id="CAJPDR010000275">
    <property type="protein sequence ID" value="CAF9929975.1"/>
    <property type="molecule type" value="Genomic_DNA"/>
</dbReference>
<proteinExistence type="predicted"/>
<dbReference type="AlphaFoldDB" id="A0A8H3IVN2"/>
<protein>
    <submittedName>
        <fullName evidence="2">Uncharacterized protein</fullName>
    </submittedName>
</protein>
<gene>
    <name evidence="2" type="ORF">ALECFALPRED_004496</name>
</gene>
<keyword evidence="3" id="KW-1185">Reference proteome</keyword>
<evidence type="ECO:0000256" key="1">
    <source>
        <dbReference type="SAM" id="SignalP"/>
    </source>
</evidence>